<keyword evidence="5" id="KW-1185">Reference proteome</keyword>
<accession>A0A8J4WT29</accession>
<dbReference type="Pfam" id="PF21148">
    <property type="entry name" value="NSUN5_fdxn-like"/>
    <property type="match status" value="1"/>
</dbReference>
<keyword evidence="1" id="KW-0808">Transferase</keyword>
<dbReference type="InterPro" id="IPR049561">
    <property type="entry name" value="NSUN5_7_fdxn-like"/>
</dbReference>
<evidence type="ECO:0000313" key="5">
    <source>
        <dbReference type="Proteomes" id="UP000727407"/>
    </source>
</evidence>
<dbReference type="AlphaFoldDB" id="A0A8J4WT29"/>
<dbReference type="InterPro" id="IPR001678">
    <property type="entry name" value="MeTrfase_RsmB-F_NOP2_dom"/>
</dbReference>
<reference evidence="4" key="1">
    <citation type="submission" date="2020-07" db="EMBL/GenBank/DDBJ databases">
        <title>Clarias magur genome sequencing, assembly and annotation.</title>
        <authorList>
            <person name="Kushwaha B."/>
            <person name="Kumar R."/>
            <person name="Das P."/>
            <person name="Joshi C.G."/>
            <person name="Kumar D."/>
            <person name="Nagpure N.S."/>
            <person name="Pandey M."/>
            <person name="Agarwal S."/>
            <person name="Srivastava S."/>
            <person name="Singh M."/>
            <person name="Sahoo L."/>
            <person name="Jayasankar P."/>
            <person name="Meher P.K."/>
            <person name="Koringa P.G."/>
            <person name="Iquebal M.A."/>
            <person name="Das S.P."/>
            <person name="Bit A."/>
            <person name="Patnaik S."/>
            <person name="Patel N."/>
            <person name="Shah T.M."/>
            <person name="Hinsu A."/>
            <person name="Jena J.K."/>
        </authorList>
    </citation>
    <scope>NUCLEOTIDE SEQUENCE</scope>
    <source>
        <strain evidence="4">CIFAMagur01</strain>
        <tissue evidence="4">Testis</tissue>
    </source>
</reference>
<evidence type="ECO:0000259" key="3">
    <source>
        <dbReference type="PROSITE" id="PS51686"/>
    </source>
</evidence>
<dbReference type="SUPFAM" id="SSF53335">
    <property type="entry name" value="S-adenosyl-L-methionine-dependent methyltransferases"/>
    <property type="match status" value="1"/>
</dbReference>
<sequence>QELLEDIMIDSRFYFSKPLPDNLMSLVAVMLYDLQDRKFLPREHPANWDKQEDVDVVREVENCLHRFKTKLAASLARCRIKHNILSIDCMLPESVRQRQERGSNLPVYAWINTLHTSMHEVCDVLKADGFSHVKSIAQLEGQAFCEDIHCLDLLVFPSHVKRVLHKLNLLNECRIIVQDKSCCIAPWALRPLLVPDGDVIMAGSFSAATVAHTAAIVTAAHTAMYTLPHCSTQARSSMRVFACVEGCSGAKRDELQEVLCNMGCSNVKLLPKAFHNLDVCDTRLQKVQLVLLTPQCSLSAVSNPVDYLLRENRDIELLQDLSQGSVSQSRLHTLVSQQKRDLHHALRFPNVQVVVYSTCSSLTEENEEVVKSALTHKELENSKLQPFALSHPSNLRCNREDGSGEKKADFFKLEASDQSNGCFLAVLARKPQPKVTETPQDVIARATVSGLLDGIQPTQPMKKEGRGRQTRKGPGHQSRQRPHVSVSGQSQVAEFLNREMKANSSAPTVAQERTNDTQPPWDHTHRDGKGCHDSEGHPRGSTPRHTT</sequence>
<keyword evidence="1" id="KW-0949">S-adenosyl-L-methionine</keyword>
<dbReference type="EMBL" id="QNUK01000542">
    <property type="protein sequence ID" value="KAF5891914.1"/>
    <property type="molecule type" value="Genomic_DNA"/>
</dbReference>
<dbReference type="GO" id="GO:0008168">
    <property type="term" value="F:methyltransferase activity"/>
    <property type="evidence" value="ECO:0007669"/>
    <property type="project" value="UniProtKB-KW"/>
</dbReference>
<feature type="compositionally biased region" description="Basic residues" evidence="2">
    <location>
        <begin position="468"/>
        <end position="482"/>
    </location>
</feature>
<dbReference type="InterPro" id="IPR042620">
    <property type="entry name" value="NSUN7"/>
</dbReference>
<feature type="compositionally biased region" description="Basic and acidic residues" evidence="2">
    <location>
        <begin position="522"/>
        <end position="538"/>
    </location>
</feature>
<organism evidence="4 5">
    <name type="scientific">Clarias magur</name>
    <name type="common">Asian catfish</name>
    <name type="synonym">Macropteronotus magur</name>
    <dbReference type="NCBI Taxonomy" id="1594786"/>
    <lineage>
        <taxon>Eukaryota</taxon>
        <taxon>Metazoa</taxon>
        <taxon>Chordata</taxon>
        <taxon>Craniata</taxon>
        <taxon>Vertebrata</taxon>
        <taxon>Euteleostomi</taxon>
        <taxon>Actinopterygii</taxon>
        <taxon>Neopterygii</taxon>
        <taxon>Teleostei</taxon>
        <taxon>Ostariophysi</taxon>
        <taxon>Siluriformes</taxon>
        <taxon>Clariidae</taxon>
        <taxon>Clarias</taxon>
    </lineage>
</organism>
<gene>
    <name evidence="4" type="primary">nsun7</name>
    <name evidence="4" type="ORF">DAT39_018387</name>
</gene>
<evidence type="ECO:0000256" key="1">
    <source>
        <dbReference type="PROSITE-ProRule" id="PRU01023"/>
    </source>
</evidence>
<name>A0A8J4WT29_CLAMG</name>
<comment type="caution">
    <text evidence="1">Lacks conserved residue(s) required for the propagation of feature annotation.</text>
</comment>
<evidence type="ECO:0000256" key="2">
    <source>
        <dbReference type="SAM" id="MobiDB-lite"/>
    </source>
</evidence>
<keyword evidence="1 4" id="KW-0489">Methyltransferase</keyword>
<feature type="non-terminal residue" evidence="4">
    <location>
        <position position="1"/>
    </location>
</feature>
<dbReference type="OrthoDB" id="6817893at2759"/>
<feature type="non-terminal residue" evidence="4">
    <location>
        <position position="547"/>
    </location>
</feature>
<dbReference type="PANTHER" id="PTHR14663">
    <property type="entry name" value="METHYLTRANSFERASE NSUN7-RELATED"/>
    <property type="match status" value="1"/>
</dbReference>
<dbReference type="Gene3D" id="3.40.50.150">
    <property type="entry name" value="Vaccinia Virus protein VP39"/>
    <property type="match status" value="1"/>
</dbReference>
<keyword evidence="1" id="KW-0694">RNA-binding</keyword>
<dbReference type="Proteomes" id="UP000727407">
    <property type="component" value="Unassembled WGS sequence"/>
</dbReference>
<dbReference type="GO" id="GO:0032259">
    <property type="term" value="P:methylation"/>
    <property type="evidence" value="ECO:0007669"/>
    <property type="project" value="UniProtKB-KW"/>
</dbReference>
<proteinExistence type="inferred from homology"/>
<feature type="compositionally biased region" description="Polar residues" evidence="2">
    <location>
        <begin position="502"/>
        <end position="518"/>
    </location>
</feature>
<dbReference type="GO" id="GO:0003723">
    <property type="term" value="F:RNA binding"/>
    <property type="evidence" value="ECO:0007669"/>
    <property type="project" value="UniProtKB-UniRule"/>
</dbReference>
<dbReference type="InterPro" id="IPR029063">
    <property type="entry name" value="SAM-dependent_MTases_sf"/>
</dbReference>
<dbReference type="Gene3D" id="3.30.70.1170">
    <property type="entry name" value="Sun protein, domain 3"/>
    <property type="match status" value="1"/>
</dbReference>
<feature type="region of interest" description="Disordered" evidence="2">
    <location>
        <begin position="449"/>
        <end position="547"/>
    </location>
</feature>
<evidence type="ECO:0000313" key="4">
    <source>
        <dbReference type="EMBL" id="KAF5891914.1"/>
    </source>
</evidence>
<feature type="active site" description="Nucleophile" evidence="1">
    <location>
        <position position="359"/>
    </location>
</feature>
<dbReference type="PANTHER" id="PTHR14663:SF2">
    <property type="entry name" value="METHYLTRANSFERASE NSUN7-RELATED"/>
    <property type="match status" value="1"/>
</dbReference>
<dbReference type="PROSITE" id="PS51686">
    <property type="entry name" value="SAM_MT_RSMB_NOP"/>
    <property type="match status" value="1"/>
</dbReference>
<protein>
    <submittedName>
        <fullName evidence="4">Putative methyltransferase NSUN7 isoform X1</fullName>
    </submittedName>
</protein>
<comment type="caution">
    <text evidence="4">The sequence shown here is derived from an EMBL/GenBank/DDBJ whole genome shotgun (WGS) entry which is preliminary data.</text>
</comment>
<comment type="similarity">
    <text evidence="1">Belongs to the class I-like SAM-binding methyltransferase superfamily. RsmB/NOP family.</text>
</comment>
<feature type="domain" description="SAM-dependent MTase RsmB/NOP-type" evidence="3">
    <location>
        <begin position="97"/>
        <end position="430"/>
    </location>
</feature>